<dbReference type="AlphaFoldDB" id="A0A1M6WWI5"/>
<evidence type="ECO:0000313" key="2">
    <source>
        <dbReference type="Proteomes" id="UP000184111"/>
    </source>
</evidence>
<protein>
    <recommendedName>
        <fullName evidence="3">PF13338 domain protein</fullName>
    </recommendedName>
</protein>
<accession>A0A1M6WWI5</accession>
<dbReference type="Proteomes" id="UP000184111">
    <property type="component" value="Unassembled WGS sequence"/>
</dbReference>
<dbReference type="STRING" id="310782.SAMN05216499_102233"/>
<reference evidence="1 2" key="1">
    <citation type="submission" date="2016-11" db="EMBL/GenBank/DDBJ databases">
        <authorList>
            <person name="Jaros S."/>
            <person name="Januszkiewicz K."/>
            <person name="Wedrychowicz H."/>
        </authorList>
    </citation>
    <scope>NUCLEOTIDE SEQUENCE [LARGE SCALE GENOMIC DNA]</scope>
    <source>
        <strain evidence="1 2">CGMCC 4.2025</strain>
    </source>
</reference>
<name>A0A1M6WWI5_9ACTN</name>
<gene>
    <name evidence="1" type="ORF">SAMN05216499_102233</name>
</gene>
<evidence type="ECO:0000313" key="1">
    <source>
        <dbReference type="EMBL" id="SHK98011.1"/>
    </source>
</evidence>
<dbReference type="RefSeq" id="WP_073493888.1">
    <property type="nucleotide sequence ID" value="NZ_FRBI01000002.1"/>
</dbReference>
<sequence length="404" mass="42677">MNTNSRTPRALDRRLPAQQQVLTLHQLRGLGVSAAAVAARCRPGGPWRQVLPQVYLLHSGRPTSRQRLQAALLYAGRAPHAHGPRGGGREAMVTGLAALALHRFSCVPPLPGLARIDILVPRQRRLRDAGDVSIHRARDLPRPQEVAGLPCAPVPRALADAVADLDDAVTVRRLLTEAVRGGHCDAGAVLRELAGAGLLGRPQVAAAVAALHGAERAMAEQRLYAMVRDQQLPDPVWNVELRLPSGPPLGAVDAYWPEHAVALAIDPRAGRPPGGSAMGHGSAMDEHSAMDGGFATDRGPALDGVSAMDGARGLGDVYADPFGDALYRGNGGETCLPVAEFGDDEVWARCVRQRERLEALGITLVHVTAAKLRDAAEQQAAVVRTALVAAADQLPAAYVVVSPR</sequence>
<dbReference type="EMBL" id="FRBI01000002">
    <property type="protein sequence ID" value="SHK98011.1"/>
    <property type="molecule type" value="Genomic_DNA"/>
</dbReference>
<organism evidence="1 2">
    <name type="scientific">Actinacidiphila paucisporea</name>
    <dbReference type="NCBI Taxonomy" id="310782"/>
    <lineage>
        <taxon>Bacteria</taxon>
        <taxon>Bacillati</taxon>
        <taxon>Actinomycetota</taxon>
        <taxon>Actinomycetes</taxon>
        <taxon>Kitasatosporales</taxon>
        <taxon>Streptomycetaceae</taxon>
        <taxon>Actinacidiphila</taxon>
    </lineage>
</organism>
<dbReference type="OrthoDB" id="4870610at2"/>
<proteinExistence type="predicted"/>
<keyword evidence="2" id="KW-1185">Reference proteome</keyword>
<evidence type="ECO:0008006" key="3">
    <source>
        <dbReference type="Google" id="ProtNLM"/>
    </source>
</evidence>